<protein>
    <submittedName>
        <fullName evidence="2">HhH-GPD family protein</fullName>
    </submittedName>
</protein>
<gene>
    <name evidence="2" type="ordered locus">Tpau_1408</name>
</gene>
<proteinExistence type="predicted"/>
<accession>D5UXE4</accession>
<dbReference type="AlphaFoldDB" id="D5UXE4"/>
<dbReference type="eggNOG" id="COG0177">
    <property type="taxonomic scope" value="Bacteria"/>
</dbReference>
<dbReference type="HOGENOM" id="CLU_117222_0_0_11"/>
<evidence type="ECO:0000313" key="3">
    <source>
        <dbReference type="Proteomes" id="UP000001213"/>
    </source>
</evidence>
<dbReference type="RefSeq" id="WP_013126074.1">
    <property type="nucleotide sequence ID" value="NC_014158.1"/>
</dbReference>
<keyword evidence="3" id="KW-1185">Reference proteome</keyword>
<dbReference type="NCBIfam" id="TIGR03252">
    <property type="entry name" value="HhH-GPD-type base excision DNA repair protein"/>
    <property type="match status" value="1"/>
</dbReference>
<reference evidence="2 3" key="2">
    <citation type="journal article" date="2011" name="Stand. Genomic Sci.">
        <title>Complete genome sequence of Tsukamurella paurometabola type strain (no. 33).</title>
        <authorList>
            <person name="Munk A.C."/>
            <person name="Lapidus A."/>
            <person name="Lucas S."/>
            <person name="Nolan M."/>
            <person name="Tice H."/>
            <person name="Cheng J.F."/>
            <person name="Del Rio T.G."/>
            <person name="Goodwin L."/>
            <person name="Pitluck S."/>
            <person name="Liolios K."/>
            <person name="Huntemann M."/>
            <person name="Ivanova N."/>
            <person name="Mavromatis K."/>
            <person name="Mikhailova N."/>
            <person name="Pati A."/>
            <person name="Chen A."/>
            <person name="Palaniappan K."/>
            <person name="Tapia R."/>
            <person name="Han C."/>
            <person name="Land M."/>
            <person name="Hauser L."/>
            <person name="Chang Y.J."/>
            <person name="Jeffries C.D."/>
            <person name="Brettin T."/>
            <person name="Yasawong M."/>
            <person name="Brambilla E.M."/>
            <person name="Rohde M."/>
            <person name="Sikorski J."/>
            <person name="Goker M."/>
            <person name="Detter J.C."/>
            <person name="Woyke T."/>
            <person name="Bristow J."/>
            <person name="Eisen J.A."/>
            <person name="Markowitz V."/>
            <person name="Hugenholtz P."/>
            <person name="Kyrpides N.C."/>
            <person name="Klenk H.P."/>
        </authorList>
    </citation>
    <scope>NUCLEOTIDE SEQUENCE [LARGE SCALE GENOMIC DNA]</scope>
    <source>
        <strain evidence="3">ATCC 8368 / DSM 20162 / CCUG 35730 / CIP 100753 / JCM 10117 / KCTC 9821 / NBRC 16120 / NCIMB 702349 / NCTC 13040</strain>
    </source>
</reference>
<dbReference type="Gene3D" id="1.10.340.30">
    <property type="entry name" value="Hypothetical protein, domain 2"/>
    <property type="match status" value="1"/>
</dbReference>
<dbReference type="Pfam" id="PF00730">
    <property type="entry name" value="HhH-GPD"/>
    <property type="match status" value="1"/>
</dbReference>
<dbReference type="SUPFAM" id="SSF48150">
    <property type="entry name" value="DNA-glycosylase"/>
    <property type="match status" value="1"/>
</dbReference>
<dbReference type="InterPro" id="IPR011257">
    <property type="entry name" value="DNA_glycosylase"/>
</dbReference>
<organism evidence="2 3">
    <name type="scientific">Tsukamurella paurometabola (strain ATCC 8368 / DSM 20162 / CCUG 35730 / CIP 100753 / JCM 10117 / KCTC 9821 / NBRC 16120 / NCIMB 702349 / NCTC 13040)</name>
    <name type="common">Corynebacterium paurometabolum</name>
    <dbReference type="NCBI Taxonomy" id="521096"/>
    <lineage>
        <taxon>Bacteria</taxon>
        <taxon>Bacillati</taxon>
        <taxon>Actinomycetota</taxon>
        <taxon>Actinomycetes</taxon>
        <taxon>Mycobacteriales</taxon>
        <taxon>Tsukamurellaceae</taxon>
        <taxon>Tsukamurella</taxon>
    </lineage>
</organism>
<dbReference type="EMBL" id="CP001966">
    <property type="protein sequence ID" value="ADG78036.1"/>
    <property type="molecule type" value="Genomic_DNA"/>
</dbReference>
<dbReference type="Proteomes" id="UP000001213">
    <property type="component" value="Chromosome"/>
</dbReference>
<dbReference type="InterPro" id="IPR017658">
    <property type="entry name" value="HhH-GPD_base_excis"/>
</dbReference>
<name>D5UXE4_TSUPD</name>
<reference evidence="3" key="1">
    <citation type="submission" date="2010-03" db="EMBL/GenBank/DDBJ databases">
        <title>The complete chromosome of Tsukamurella paurometabola DSM 20162.</title>
        <authorList>
            <consortium name="US DOE Joint Genome Institute (JGI-PGF)"/>
            <person name="Lucas S."/>
            <person name="Copeland A."/>
            <person name="Lapidus A."/>
            <person name="Glavina del Rio T."/>
            <person name="Dalin E."/>
            <person name="Tice H."/>
            <person name="Bruce D."/>
            <person name="Goodwin L."/>
            <person name="Pitluck S."/>
            <person name="Kyrpides N."/>
            <person name="Mavromatis K."/>
            <person name="Ivanova N."/>
            <person name="Mikhailova N."/>
            <person name="Munk A.C."/>
            <person name="Brettin T."/>
            <person name="Detter J.C."/>
            <person name="Tapia R."/>
            <person name="Han C."/>
            <person name="Larimer F."/>
            <person name="Land M."/>
            <person name="Hauser L."/>
            <person name="Markowitz V."/>
            <person name="Cheng J.-F."/>
            <person name="Hugenholtz P."/>
            <person name="Woyke T."/>
            <person name="Wu D."/>
            <person name="Jando M."/>
            <person name="Brambilla E."/>
            <person name="Klenk H.-P."/>
            <person name="Eisen J.A."/>
        </authorList>
    </citation>
    <scope>NUCLEOTIDE SEQUENCE [LARGE SCALE GENOMIC DNA]</scope>
    <source>
        <strain evidence="3">ATCC 8368 / DSM 20162 / CCUG 35730 / CIP 100753 / JCM 10117 / KCTC 9821 / NBRC 16120 / NCIMB 702349 / NCTC 13040</strain>
    </source>
</reference>
<evidence type="ECO:0000259" key="1">
    <source>
        <dbReference type="Pfam" id="PF00730"/>
    </source>
</evidence>
<sequence>MAVTLHITGEPESDAVLSEYPFALLAGMLLDQQFPMERAFAGPWKVLDRFGSIDPHDIAAADPARFEELCTTPPAVHRYGKAMAARLQALARIVVDEYDGDAERIWTEATTGADLVKRIEALPGFGAQKAKIFAALVGKQLGVKPRGWSTAVGDYGKAGYRSVADVVDGDSLQKVRTHKKEMKAAAKKAAEQKAGA</sequence>
<dbReference type="GO" id="GO:0006284">
    <property type="term" value="P:base-excision repair"/>
    <property type="evidence" value="ECO:0007669"/>
    <property type="project" value="InterPro"/>
</dbReference>
<dbReference type="STRING" id="521096.Tpau_1408"/>
<evidence type="ECO:0000313" key="2">
    <source>
        <dbReference type="EMBL" id="ADG78036.1"/>
    </source>
</evidence>
<feature type="domain" description="HhH-GPD" evidence="1">
    <location>
        <begin position="27"/>
        <end position="189"/>
    </location>
</feature>
<dbReference type="InterPro" id="IPR003265">
    <property type="entry name" value="HhH-GPD_domain"/>
</dbReference>
<dbReference type="GO" id="GO:0003824">
    <property type="term" value="F:catalytic activity"/>
    <property type="evidence" value="ECO:0007669"/>
    <property type="project" value="InterPro"/>
</dbReference>
<dbReference type="KEGG" id="tpr:Tpau_1408"/>